<dbReference type="Proteomes" id="UP000294682">
    <property type="component" value="Unassembled WGS sequence"/>
</dbReference>
<dbReference type="RefSeq" id="WP_132084904.1">
    <property type="nucleotide sequence ID" value="NZ_SLUK01000009.1"/>
</dbReference>
<evidence type="ECO:0008006" key="5">
    <source>
        <dbReference type="Google" id="ProtNLM"/>
    </source>
</evidence>
<feature type="compositionally biased region" description="Low complexity" evidence="1">
    <location>
        <begin position="271"/>
        <end position="284"/>
    </location>
</feature>
<reference evidence="3 4" key="1">
    <citation type="submission" date="2019-03" db="EMBL/GenBank/DDBJ databases">
        <title>Genomic Encyclopedia of Type Strains, Phase IV (KMG-IV): sequencing the most valuable type-strain genomes for metagenomic binning, comparative biology and taxonomic classification.</title>
        <authorList>
            <person name="Goeker M."/>
        </authorList>
    </citation>
    <scope>NUCLEOTIDE SEQUENCE [LARGE SCALE GENOMIC DNA]</scope>
    <source>
        <strain evidence="3 4">DSM 100433</strain>
    </source>
</reference>
<keyword evidence="2" id="KW-0812">Transmembrane</keyword>
<organism evidence="3 4">
    <name type="scientific">Harryflintia acetispora</name>
    <dbReference type="NCBI Taxonomy" id="1849041"/>
    <lineage>
        <taxon>Bacteria</taxon>
        <taxon>Bacillati</taxon>
        <taxon>Bacillota</taxon>
        <taxon>Clostridia</taxon>
        <taxon>Eubacteriales</taxon>
        <taxon>Oscillospiraceae</taxon>
        <taxon>Harryflintia</taxon>
    </lineage>
</organism>
<sequence length="310" mass="33750">MTEYNSLREVHRRRKNRAAAPIGALVLILAAAGLVALIILGVNLTSQILDNSREKQKFEKIIQPVLMFDPPPFEDVTTLDKFTVLQAALWATMLGDKRETYPFDAQGNLIVPSSDVDVTSTQLFGPELELEHQSFSDFGISYEYNEATKAYHVPVMSASALYTPRVDEITRDGDTYSLLVGYIPPGTAWNTDIAGNKTEPDPHKFMIYELKRLDKHYQLTAIKDPPPEKQVGYGTEASVPDGAIASVGEDETLPDGEGGVYGEGEEGALASSSQEDGSSSAGESSSDEPEDDGFEEDSSTESSPEDSSEE</sequence>
<evidence type="ECO:0000313" key="3">
    <source>
        <dbReference type="EMBL" id="TCL42614.1"/>
    </source>
</evidence>
<protein>
    <recommendedName>
        <fullName evidence="5">Ice-structuring protein</fullName>
    </recommendedName>
</protein>
<feature type="transmembrane region" description="Helical" evidence="2">
    <location>
        <begin position="21"/>
        <end position="42"/>
    </location>
</feature>
<evidence type="ECO:0000256" key="2">
    <source>
        <dbReference type="SAM" id="Phobius"/>
    </source>
</evidence>
<dbReference type="EMBL" id="SLUK01000009">
    <property type="protein sequence ID" value="TCL42614.1"/>
    <property type="molecule type" value="Genomic_DNA"/>
</dbReference>
<keyword evidence="2" id="KW-0472">Membrane</keyword>
<proteinExistence type="predicted"/>
<feature type="compositionally biased region" description="Acidic residues" evidence="1">
    <location>
        <begin position="285"/>
        <end position="310"/>
    </location>
</feature>
<accession>A0A9X8Y7M5</accession>
<name>A0A9X8Y7M5_9FIRM</name>
<keyword evidence="2" id="KW-1133">Transmembrane helix</keyword>
<evidence type="ECO:0000313" key="4">
    <source>
        <dbReference type="Proteomes" id="UP000294682"/>
    </source>
</evidence>
<dbReference type="AlphaFoldDB" id="A0A9X8Y7M5"/>
<gene>
    <name evidence="3" type="ORF">EDD78_10981</name>
</gene>
<keyword evidence="4" id="KW-1185">Reference proteome</keyword>
<evidence type="ECO:0000256" key="1">
    <source>
        <dbReference type="SAM" id="MobiDB-lite"/>
    </source>
</evidence>
<comment type="caution">
    <text evidence="3">The sequence shown here is derived from an EMBL/GenBank/DDBJ whole genome shotgun (WGS) entry which is preliminary data.</text>
</comment>
<feature type="region of interest" description="Disordered" evidence="1">
    <location>
        <begin position="243"/>
        <end position="310"/>
    </location>
</feature>